<evidence type="ECO:0000313" key="2">
    <source>
        <dbReference type="Proteomes" id="UP000038802"/>
    </source>
</evidence>
<name>A0A0U0SU20_MYCTX</name>
<proteinExistence type="predicted"/>
<reference evidence="2" key="1">
    <citation type="submission" date="2015-03" db="EMBL/GenBank/DDBJ databases">
        <authorList>
            <consortium name="Pathogen Informatics"/>
        </authorList>
    </citation>
    <scope>NUCLEOTIDE SEQUENCE [LARGE SCALE GENOMIC DNA]</scope>
    <source>
        <strain evidence="2">K00500041</strain>
    </source>
</reference>
<accession>A0A0U0SU20</accession>
<organism evidence="1 2">
    <name type="scientific">Mycobacterium tuberculosis</name>
    <dbReference type="NCBI Taxonomy" id="1773"/>
    <lineage>
        <taxon>Bacteria</taxon>
        <taxon>Bacillati</taxon>
        <taxon>Actinomycetota</taxon>
        <taxon>Actinomycetes</taxon>
        <taxon>Mycobacteriales</taxon>
        <taxon>Mycobacteriaceae</taxon>
        <taxon>Mycobacterium</taxon>
        <taxon>Mycobacterium tuberculosis complex</taxon>
    </lineage>
</organism>
<dbReference type="Proteomes" id="UP000038802">
    <property type="component" value="Unassembled WGS sequence"/>
</dbReference>
<sequence length="84" mass="9345">MTHTWSLTVFHRLRNTRSDGFADSVPSARHALMSALSAVTVQLNALRRAPKWRAKLAACVWVGFSVNRNACTHHPSGTFKRAIT</sequence>
<evidence type="ECO:0000313" key="1">
    <source>
        <dbReference type="EMBL" id="COX00657.1"/>
    </source>
</evidence>
<gene>
    <name evidence="1" type="ORF">ERS007703_04612</name>
</gene>
<protein>
    <submittedName>
        <fullName evidence="1">Uncharacterized protein</fullName>
    </submittedName>
</protein>
<dbReference type="AlphaFoldDB" id="A0A0U0SU20"/>
<dbReference type="EMBL" id="CSAE01000855">
    <property type="protein sequence ID" value="COX00657.1"/>
    <property type="molecule type" value="Genomic_DNA"/>
</dbReference>